<feature type="transmembrane region" description="Helical" evidence="6">
    <location>
        <begin position="183"/>
        <end position="204"/>
    </location>
</feature>
<feature type="transmembrane region" description="Helical" evidence="6">
    <location>
        <begin position="83"/>
        <end position="102"/>
    </location>
</feature>
<reference evidence="8 9" key="1">
    <citation type="submission" date="2006-02" db="EMBL/GenBank/DDBJ databases">
        <authorList>
            <person name="Murray A."/>
            <person name="Staley J."/>
            <person name="Ferriera S."/>
            <person name="Johnson J."/>
            <person name="Kravitz S."/>
            <person name="Halpern A."/>
            <person name="Remington K."/>
            <person name="Beeson K."/>
            <person name="Tran B."/>
            <person name="Rogers Y.-H."/>
            <person name="Friedman R."/>
            <person name="Venter J.C."/>
        </authorList>
    </citation>
    <scope>NUCLEOTIDE SEQUENCE [LARGE SCALE GENOMIC DNA]</scope>
    <source>
        <strain evidence="8 9">23-P</strain>
    </source>
</reference>
<dbReference type="STRING" id="313594.PI23P_03567"/>
<feature type="transmembrane region" description="Helical" evidence="6">
    <location>
        <begin position="135"/>
        <end position="157"/>
    </location>
</feature>
<keyword evidence="5 6" id="KW-0472">Membrane</keyword>
<feature type="domain" description="Major facilitator superfamily (MFS) profile" evidence="7">
    <location>
        <begin position="14"/>
        <end position="412"/>
    </location>
</feature>
<keyword evidence="3 6" id="KW-0812">Transmembrane</keyword>
<dbReference type="InterPro" id="IPR036259">
    <property type="entry name" value="MFS_trans_sf"/>
</dbReference>
<dbReference type="InterPro" id="IPR050375">
    <property type="entry name" value="MFS_TsgA-like"/>
</dbReference>
<dbReference type="RefSeq" id="WP_004569339.1">
    <property type="nucleotide sequence ID" value="NZ_CH724148.1"/>
</dbReference>
<feature type="transmembrane region" description="Helical" evidence="6">
    <location>
        <begin position="359"/>
        <end position="378"/>
    </location>
</feature>
<dbReference type="AlphaFoldDB" id="A4BX50"/>
<dbReference type="OrthoDB" id="3225787at2"/>
<dbReference type="Proteomes" id="UP000003053">
    <property type="component" value="Unassembled WGS sequence"/>
</dbReference>
<dbReference type="PANTHER" id="PTHR43702">
    <property type="entry name" value="L-FUCOSE-PROTON SYMPORTER"/>
    <property type="match status" value="1"/>
</dbReference>
<evidence type="ECO:0000256" key="4">
    <source>
        <dbReference type="ARBA" id="ARBA00022989"/>
    </source>
</evidence>
<dbReference type="SUPFAM" id="SSF103473">
    <property type="entry name" value="MFS general substrate transporter"/>
    <property type="match status" value="1"/>
</dbReference>
<gene>
    <name evidence="8" type="ORF">PI23P_03567</name>
</gene>
<feature type="transmembrane region" description="Helical" evidence="6">
    <location>
        <begin position="275"/>
        <end position="293"/>
    </location>
</feature>
<dbReference type="GO" id="GO:0022857">
    <property type="term" value="F:transmembrane transporter activity"/>
    <property type="evidence" value="ECO:0007669"/>
    <property type="project" value="InterPro"/>
</dbReference>
<dbReference type="PANTHER" id="PTHR43702:SF12">
    <property type="entry name" value="N-ACETYL GLUCOSAMINE TRANSPORTER NAGP"/>
    <property type="match status" value="1"/>
</dbReference>
<feature type="transmembrane region" description="Helical" evidence="6">
    <location>
        <begin position="323"/>
        <end position="347"/>
    </location>
</feature>
<evidence type="ECO:0000313" key="8">
    <source>
        <dbReference type="EMBL" id="EAR13541.1"/>
    </source>
</evidence>
<evidence type="ECO:0000256" key="5">
    <source>
        <dbReference type="ARBA" id="ARBA00023136"/>
    </source>
</evidence>
<name>A4BX50_9FLAO</name>
<dbReference type="GO" id="GO:0005886">
    <property type="term" value="C:plasma membrane"/>
    <property type="evidence" value="ECO:0007669"/>
    <property type="project" value="UniProtKB-SubCell"/>
</dbReference>
<sequence length="421" mass="46272">MTKETPIQKTPYSIIALVMLIFFVISFITNILNSIIVDVKTSFNLSLTLTGLLPFTFFIAYGVMSIPAGFLSEKYSNKNLLSLSFFVMVLASLLFVISPGYISFSFTLFSLGSCMAVLQVVINPLLRVSGGEEHFAFNSVLAQLVFGLASFASPFLYQSLVNTNLETKGVLASFLTSLVPLELPWVSLYVVFALISCILLVVVFKTKYPIFIKNESERAGDVSSYLQLLRNKWTALYFISIFCYVGVEQGIGNWISQFLLQYHGLDSKIFGANTVAYFWAMLTVGCLLGLLLLKIMDSRKLLIIATIATILALLFALTGNANVALISFPLVGFFISVMWSIIFSLALNSVKKHHGSLSGILCTGIAGGAIVPFIVGWLGELTSLKTGMLFLILPLLFILSIGFWASPLIHNKTINLKNSQK</sequence>
<dbReference type="eggNOG" id="COG0738">
    <property type="taxonomic scope" value="Bacteria"/>
</dbReference>
<feature type="transmembrane region" description="Helical" evidence="6">
    <location>
        <begin position="52"/>
        <end position="71"/>
    </location>
</feature>
<feature type="transmembrane region" description="Helical" evidence="6">
    <location>
        <begin position="12"/>
        <end position="32"/>
    </location>
</feature>
<evidence type="ECO:0000256" key="3">
    <source>
        <dbReference type="ARBA" id="ARBA00022692"/>
    </source>
</evidence>
<evidence type="ECO:0000256" key="2">
    <source>
        <dbReference type="ARBA" id="ARBA00022475"/>
    </source>
</evidence>
<organism evidence="8 9">
    <name type="scientific">Polaribacter irgensii 23-P</name>
    <dbReference type="NCBI Taxonomy" id="313594"/>
    <lineage>
        <taxon>Bacteria</taxon>
        <taxon>Pseudomonadati</taxon>
        <taxon>Bacteroidota</taxon>
        <taxon>Flavobacteriia</taxon>
        <taxon>Flavobacteriales</taxon>
        <taxon>Flavobacteriaceae</taxon>
    </lineage>
</organism>
<dbReference type="PROSITE" id="PS50850">
    <property type="entry name" value="MFS"/>
    <property type="match status" value="1"/>
</dbReference>
<dbReference type="HOGENOM" id="CLU_028452_2_2_10"/>
<dbReference type="InterPro" id="IPR011701">
    <property type="entry name" value="MFS"/>
</dbReference>
<dbReference type="InterPro" id="IPR020846">
    <property type="entry name" value="MFS_dom"/>
</dbReference>
<dbReference type="Pfam" id="PF07690">
    <property type="entry name" value="MFS_1"/>
    <property type="match status" value="1"/>
</dbReference>
<comment type="subcellular location">
    <subcellularLocation>
        <location evidence="1">Cell inner membrane</location>
        <topology evidence="1">Multi-pass membrane protein</topology>
    </subcellularLocation>
</comment>
<accession>A4BX50</accession>
<feature type="transmembrane region" description="Helical" evidence="6">
    <location>
        <begin position="108"/>
        <end position="126"/>
    </location>
</feature>
<evidence type="ECO:0000259" key="7">
    <source>
        <dbReference type="PROSITE" id="PS50850"/>
    </source>
</evidence>
<keyword evidence="2" id="KW-1003">Cell membrane</keyword>
<keyword evidence="9" id="KW-1185">Reference proteome</keyword>
<dbReference type="EMBL" id="AAOG01000001">
    <property type="protein sequence ID" value="EAR13541.1"/>
    <property type="molecule type" value="Genomic_DNA"/>
</dbReference>
<feature type="transmembrane region" description="Helical" evidence="6">
    <location>
        <begin position="300"/>
        <end position="317"/>
    </location>
</feature>
<protein>
    <submittedName>
        <fullName evidence="8">Glucose/galactose transporter</fullName>
    </submittedName>
</protein>
<evidence type="ECO:0000313" key="9">
    <source>
        <dbReference type="Proteomes" id="UP000003053"/>
    </source>
</evidence>
<feature type="transmembrane region" description="Helical" evidence="6">
    <location>
        <begin position="390"/>
        <end position="409"/>
    </location>
</feature>
<evidence type="ECO:0000256" key="1">
    <source>
        <dbReference type="ARBA" id="ARBA00004429"/>
    </source>
</evidence>
<evidence type="ECO:0000256" key="6">
    <source>
        <dbReference type="SAM" id="Phobius"/>
    </source>
</evidence>
<feature type="transmembrane region" description="Helical" evidence="6">
    <location>
        <begin position="235"/>
        <end position="255"/>
    </location>
</feature>
<keyword evidence="4 6" id="KW-1133">Transmembrane helix</keyword>
<dbReference type="Gene3D" id="1.20.1250.20">
    <property type="entry name" value="MFS general substrate transporter like domains"/>
    <property type="match status" value="2"/>
</dbReference>
<comment type="caution">
    <text evidence="8">The sequence shown here is derived from an EMBL/GenBank/DDBJ whole genome shotgun (WGS) entry which is preliminary data.</text>
</comment>
<proteinExistence type="predicted"/>